<evidence type="ECO:0000256" key="6">
    <source>
        <dbReference type="ARBA" id="ARBA00022705"/>
    </source>
</evidence>
<dbReference type="Pfam" id="PF08275">
    <property type="entry name" value="DNAG_N"/>
    <property type="match status" value="1"/>
</dbReference>
<dbReference type="SMART" id="SM00493">
    <property type="entry name" value="TOPRIM"/>
    <property type="match status" value="1"/>
</dbReference>
<dbReference type="InterPro" id="IPR036977">
    <property type="entry name" value="DNA_primase_Znf_CHC2"/>
</dbReference>
<dbReference type="SMART" id="SM00400">
    <property type="entry name" value="ZnF_CHCC"/>
    <property type="match status" value="1"/>
</dbReference>
<name>A0A1F6NA52_9BACT</name>
<dbReference type="FunFam" id="3.90.580.10:FF:000001">
    <property type="entry name" value="DNA primase"/>
    <property type="match status" value="1"/>
</dbReference>
<dbReference type="GO" id="GO:0008270">
    <property type="term" value="F:zinc ion binding"/>
    <property type="evidence" value="ECO:0007669"/>
    <property type="project" value="UniProtKB-KW"/>
</dbReference>
<dbReference type="InterPro" id="IPR002694">
    <property type="entry name" value="Znf_CHC2"/>
</dbReference>
<dbReference type="PROSITE" id="PS50880">
    <property type="entry name" value="TOPRIM"/>
    <property type="match status" value="1"/>
</dbReference>
<comment type="caution">
    <text evidence="14">The sequence shown here is derived from an EMBL/GenBank/DDBJ whole genome shotgun (WGS) entry which is preliminary data.</text>
</comment>
<dbReference type="STRING" id="1798689.A3I29_04365"/>
<dbReference type="EMBL" id="MFQK01000038">
    <property type="protein sequence ID" value="OGH80630.1"/>
    <property type="molecule type" value="Genomic_DNA"/>
</dbReference>
<dbReference type="PANTHER" id="PTHR30313">
    <property type="entry name" value="DNA PRIMASE"/>
    <property type="match status" value="1"/>
</dbReference>
<evidence type="ECO:0000259" key="13">
    <source>
        <dbReference type="PROSITE" id="PS50880"/>
    </source>
</evidence>
<feature type="non-terminal residue" evidence="14">
    <location>
        <position position="434"/>
    </location>
</feature>
<evidence type="ECO:0000256" key="3">
    <source>
        <dbReference type="ARBA" id="ARBA00022515"/>
    </source>
</evidence>
<dbReference type="InterPro" id="IPR019475">
    <property type="entry name" value="DNA_primase_DnaB-bd"/>
</dbReference>
<keyword evidence="11" id="KW-0238">DNA-binding</keyword>
<evidence type="ECO:0000256" key="10">
    <source>
        <dbReference type="ARBA" id="ARBA00022842"/>
    </source>
</evidence>
<dbReference type="InterPro" id="IPR034151">
    <property type="entry name" value="TOPRIM_DnaG_bac"/>
</dbReference>
<dbReference type="GO" id="GO:1990077">
    <property type="term" value="C:primosome complex"/>
    <property type="evidence" value="ECO:0007669"/>
    <property type="project" value="UniProtKB-KW"/>
</dbReference>
<dbReference type="InterPro" id="IPR013264">
    <property type="entry name" value="DNAG_N"/>
</dbReference>
<dbReference type="InterPro" id="IPR050219">
    <property type="entry name" value="DnaG_primase"/>
</dbReference>
<keyword evidence="9" id="KW-0862">Zinc</keyword>
<proteinExistence type="inferred from homology"/>
<protein>
    <submittedName>
        <fullName evidence="14">DNA primase</fullName>
    </submittedName>
</protein>
<keyword evidence="8" id="KW-0863">Zinc-finger</keyword>
<evidence type="ECO:0000313" key="15">
    <source>
        <dbReference type="Proteomes" id="UP000178726"/>
    </source>
</evidence>
<accession>A0A1F6NA52</accession>
<comment type="cofactor">
    <cofactor evidence="1">
        <name>Zn(2+)</name>
        <dbReference type="ChEBI" id="CHEBI:29105"/>
    </cofactor>
</comment>
<reference evidence="14 15" key="1">
    <citation type="journal article" date="2016" name="Nat. Commun.">
        <title>Thousands of microbial genomes shed light on interconnected biogeochemical processes in an aquifer system.</title>
        <authorList>
            <person name="Anantharaman K."/>
            <person name="Brown C.T."/>
            <person name="Hug L.A."/>
            <person name="Sharon I."/>
            <person name="Castelle C.J."/>
            <person name="Probst A.J."/>
            <person name="Thomas B.C."/>
            <person name="Singh A."/>
            <person name="Wilkins M.J."/>
            <person name="Karaoz U."/>
            <person name="Brodie E.L."/>
            <person name="Williams K.H."/>
            <person name="Hubbard S.S."/>
            <person name="Banfield J.F."/>
        </authorList>
    </citation>
    <scope>NUCLEOTIDE SEQUENCE [LARGE SCALE GENOMIC DNA]</scope>
</reference>
<dbReference type="Gene3D" id="3.90.580.10">
    <property type="entry name" value="Zinc finger, CHC2-type domain"/>
    <property type="match status" value="1"/>
</dbReference>
<evidence type="ECO:0000256" key="12">
    <source>
        <dbReference type="ARBA" id="ARBA00023163"/>
    </source>
</evidence>
<dbReference type="Pfam" id="PF13155">
    <property type="entry name" value="Toprim_2"/>
    <property type="match status" value="1"/>
</dbReference>
<keyword evidence="5" id="KW-0548">Nucleotidyltransferase</keyword>
<sequence>MDHKEEIRRRIDVADLIGDSLELKPAGGGSMKAICPFHTEKTPSFYVSKEKQIWHCFGCGKGGDIFAFVMEMEGADFSEALRVLGKRAGVEIPRFSSTASNEKTRLLESNKQAESVFKHVLRSSDHGQHARSYVASRGYTDEIVDAFGIGFAPNEWSLLCDTLKKKGWKDHELVAAGLALNKKKGGGVVDRFRGRLMIPLRDHHGNTVGFTGRVLPGSDDSGPKYMNSPETLVYKKGELLFGLDRAKVAIKKEKQVVIVEGNLDVLASHMVGVEHVVASSGTALTQAQLHLLKRFTDTVVFCFDQDTAGFRAARKGIHLATELGFRVRVIQIPPGKGKDPDELIKQDAEAWKRLARHPIDIMEYYFQVAEAKNDLTDVQRKKRVGAFLLEEIARLPDVIEQEHWLRKLSPLVQVDVERLRGSLSKHNDGETPTA</sequence>
<evidence type="ECO:0000313" key="14">
    <source>
        <dbReference type="EMBL" id="OGH80630.1"/>
    </source>
</evidence>
<keyword evidence="7" id="KW-0479">Metal-binding</keyword>
<keyword evidence="3" id="KW-0639">Primosome</keyword>
<dbReference type="AlphaFoldDB" id="A0A1F6NA52"/>
<organism evidence="14 15">
    <name type="scientific">Candidatus Magasanikbacteria bacterium RIFCSPLOWO2_02_FULL_44_11</name>
    <dbReference type="NCBI Taxonomy" id="1798689"/>
    <lineage>
        <taxon>Bacteria</taxon>
        <taxon>Candidatus Magasanikiibacteriota</taxon>
    </lineage>
</organism>
<dbReference type="CDD" id="cd03364">
    <property type="entry name" value="TOPRIM_DnaG_primases"/>
    <property type="match status" value="1"/>
</dbReference>
<dbReference type="NCBIfam" id="TIGR01391">
    <property type="entry name" value="dnaG"/>
    <property type="match status" value="1"/>
</dbReference>
<dbReference type="PANTHER" id="PTHR30313:SF2">
    <property type="entry name" value="DNA PRIMASE"/>
    <property type="match status" value="1"/>
</dbReference>
<dbReference type="HAMAP" id="MF_00974">
    <property type="entry name" value="DNA_primase_DnaG"/>
    <property type="match status" value="1"/>
</dbReference>
<dbReference type="SUPFAM" id="SSF56731">
    <property type="entry name" value="DNA primase core"/>
    <property type="match status" value="1"/>
</dbReference>
<dbReference type="GO" id="GO:0003677">
    <property type="term" value="F:DNA binding"/>
    <property type="evidence" value="ECO:0007669"/>
    <property type="project" value="UniProtKB-KW"/>
</dbReference>
<keyword evidence="4" id="KW-0808">Transferase</keyword>
<evidence type="ECO:0000256" key="1">
    <source>
        <dbReference type="ARBA" id="ARBA00001947"/>
    </source>
</evidence>
<evidence type="ECO:0000256" key="8">
    <source>
        <dbReference type="ARBA" id="ARBA00022771"/>
    </source>
</evidence>
<feature type="domain" description="Toprim" evidence="13">
    <location>
        <begin position="254"/>
        <end position="335"/>
    </location>
</feature>
<dbReference type="Gene3D" id="3.90.980.10">
    <property type="entry name" value="DNA primase, catalytic core, N-terminal domain"/>
    <property type="match status" value="1"/>
</dbReference>
<dbReference type="InterPro" id="IPR030846">
    <property type="entry name" value="DnaG_bac"/>
</dbReference>
<dbReference type="InterPro" id="IPR006295">
    <property type="entry name" value="DNA_primase_DnaG"/>
</dbReference>
<dbReference type="Pfam" id="PF01807">
    <property type="entry name" value="Zn_ribbon_DnaG"/>
    <property type="match status" value="1"/>
</dbReference>
<dbReference type="GO" id="GO:0005737">
    <property type="term" value="C:cytoplasm"/>
    <property type="evidence" value="ECO:0007669"/>
    <property type="project" value="TreeGrafter"/>
</dbReference>
<dbReference type="GO" id="GO:0000428">
    <property type="term" value="C:DNA-directed RNA polymerase complex"/>
    <property type="evidence" value="ECO:0007669"/>
    <property type="project" value="UniProtKB-KW"/>
</dbReference>
<dbReference type="Gene3D" id="3.40.1360.10">
    <property type="match status" value="1"/>
</dbReference>
<evidence type="ECO:0000256" key="9">
    <source>
        <dbReference type="ARBA" id="ARBA00022833"/>
    </source>
</evidence>
<dbReference type="GO" id="GO:0006269">
    <property type="term" value="P:DNA replication, synthesis of primer"/>
    <property type="evidence" value="ECO:0007669"/>
    <property type="project" value="UniProtKB-KW"/>
</dbReference>
<dbReference type="GO" id="GO:0003899">
    <property type="term" value="F:DNA-directed RNA polymerase activity"/>
    <property type="evidence" value="ECO:0007669"/>
    <property type="project" value="InterPro"/>
</dbReference>
<dbReference type="Pfam" id="PF10410">
    <property type="entry name" value="DnaB_bind"/>
    <property type="match status" value="1"/>
</dbReference>
<evidence type="ECO:0000256" key="2">
    <source>
        <dbReference type="ARBA" id="ARBA00022478"/>
    </source>
</evidence>
<gene>
    <name evidence="14" type="ORF">A3I29_04365</name>
</gene>
<dbReference type="Proteomes" id="UP000178726">
    <property type="component" value="Unassembled WGS sequence"/>
</dbReference>
<evidence type="ECO:0000256" key="11">
    <source>
        <dbReference type="ARBA" id="ARBA00023125"/>
    </source>
</evidence>
<dbReference type="InterPro" id="IPR037068">
    <property type="entry name" value="DNA_primase_core_N_sf"/>
</dbReference>
<dbReference type="InterPro" id="IPR006171">
    <property type="entry name" value="TOPRIM_dom"/>
</dbReference>
<evidence type="ECO:0000256" key="7">
    <source>
        <dbReference type="ARBA" id="ARBA00022723"/>
    </source>
</evidence>
<evidence type="ECO:0000256" key="4">
    <source>
        <dbReference type="ARBA" id="ARBA00022679"/>
    </source>
</evidence>
<evidence type="ECO:0000256" key="5">
    <source>
        <dbReference type="ARBA" id="ARBA00022695"/>
    </source>
</evidence>
<keyword evidence="6" id="KW-0235">DNA replication</keyword>
<keyword evidence="2" id="KW-0240">DNA-directed RNA polymerase</keyword>
<dbReference type="SUPFAM" id="SSF57783">
    <property type="entry name" value="Zinc beta-ribbon"/>
    <property type="match status" value="1"/>
</dbReference>
<keyword evidence="12" id="KW-0804">Transcription</keyword>
<keyword evidence="10" id="KW-0460">Magnesium</keyword>